<evidence type="ECO:0000256" key="10">
    <source>
        <dbReference type="SAM" id="Coils"/>
    </source>
</evidence>
<evidence type="ECO:0000256" key="1">
    <source>
        <dbReference type="ARBA" id="ARBA00004377"/>
    </source>
</evidence>
<dbReference type="Gene3D" id="2.40.30.170">
    <property type="match status" value="1"/>
</dbReference>
<dbReference type="Gene3D" id="2.40.50.100">
    <property type="match status" value="1"/>
</dbReference>
<comment type="caution">
    <text evidence="13">The sequence shown here is derived from an EMBL/GenBank/DDBJ whole genome shotgun (WGS) entry which is preliminary data.</text>
</comment>
<feature type="coiled-coil region" evidence="10">
    <location>
        <begin position="197"/>
        <end position="239"/>
    </location>
</feature>
<feature type="domain" description="AprE-like beta-barrel" evidence="12">
    <location>
        <begin position="289"/>
        <end position="380"/>
    </location>
</feature>
<evidence type="ECO:0000256" key="5">
    <source>
        <dbReference type="ARBA" id="ARBA00022519"/>
    </source>
</evidence>
<keyword evidence="4 9" id="KW-1003">Cell membrane</keyword>
<dbReference type="InterPro" id="IPR058982">
    <property type="entry name" value="Beta-barrel_AprE"/>
</dbReference>
<keyword evidence="14" id="KW-1185">Reference proteome</keyword>
<keyword evidence="10" id="KW-0175">Coiled coil</keyword>
<accession>A0ABT8DX21</accession>
<feature type="transmembrane region" description="Helical" evidence="9">
    <location>
        <begin position="32"/>
        <end position="53"/>
    </location>
</feature>
<evidence type="ECO:0000259" key="11">
    <source>
        <dbReference type="Pfam" id="PF25984"/>
    </source>
</evidence>
<evidence type="ECO:0000256" key="6">
    <source>
        <dbReference type="ARBA" id="ARBA00022692"/>
    </source>
</evidence>
<dbReference type="PROSITE" id="PS00543">
    <property type="entry name" value="HLYD_FAMILY"/>
    <property type="match status" value="1"/>
</dbReference>
<dbReference type="Pfam" id="PF26002">
    <property type="entry name" value="Beta-barrel_AprE"/>
    <property type="match status" value="1"/>
</dbReference>
<evidence type="ECO:0000313" key="13">
    <source>
        <dbReference type="EMBL" id="MDN3921778.1"/>
    </source>
</evidence>
<comment type="similarity">
    <text evidence="2 9">Belongs to the membrane fusion protein (MFP) (TC 8.A.1) family.</text>
</comment>
<dbReference type="InterPro" id="IPR058639">
    <property type="entry name" value="BSH_YknX-like"/>
</dbReference>
<dbReference type="PANTHER" id="PTHR30386">
    <property type="entry name" value="MEMBRANE FUSION SUBUNIT OF EMRAB-TOLC MULTIDRUG EFFLUX PUMP"/>
    <property type="match status" value="1"/>
</dbReference>
<evidence type="ECO:0000256" key="2">
    <source>
        <dbReference type="ARBA" id="ARBA00009477"/>
    </source>
</evidence>
<gene>
    <name evidence="13" type="ORF">QWJ38_15930</name>
</gene>
<dbReference type="SUPFAM" id="SSF111369">
    <property type="entry name" value="HlyD-like secretion proteins"/>
    <property type="match status" value="1"/>
</dbReference>
<dbReference type="InterPro" id="IPR050739">
    <property type="entry name" value="MFP"/>
</dbReference>
<comment type="subcellular location">
    <subcellularLocation>
        <location evidence="1 9">Cell inner membrane</location>
        <topology evidence="1 9">Single-pass membrane protein</topology>
    </subcellularLocation>
</comment>
<feature type="domain" description="YknX-like barrel-sandwich hybrid" evidence="11">
    <location>
        <begin position="70"/>
        <end position="272"/>
    </location>
</feature>
<dbReference type="InterPro" id="IPR010129">
    <property type="entry name" value="T1SS_HlyD"/>
</dbReference>
<dbReference type="PANTHER" id="PTHR30386:SF26">
    <property type="entry name" value="TRANSPORT PROTEIN COMB"/>
    <property type="match status" value="1"/>
</dbReference>
<evidence type="ECO:0000256" key="3">
    <source>
        <dbReference type="ARBA" id="ARBA00022448"/>
    </source>
</evidence>
<dbReference type="Proteomes" id="UP001228044">
    <property type="component" value="Unassembled WGS sequence"/>
</dbReference>
<sequence length="402" mass="44007">MSAERSLSREEGLFVGSVQSALIDEPLPRAVWALYLLLVVLAVAIAWSAFAQVDEITRSQARIVPDGKEQIIASLETGTLAELLVSEGEEVEAGQPLVRLDPTRAEAAQNENQAKRLAQMAQVARLQAESTGRALQFPPEVQQVRRIVEAETEVFEARRRLLDEAVASINRSIALLARELKLAQDMAGKGLMSDVEVMRLNRQVNELQQQRNERISRARQEASADLARVQTELAQVDEQAVVRQDSIKHTVLKSPVKGLVKNIRINTVGGVVTTGAAIMEIVPLGARVLVEARIKPKDIGFVQLGQPAVVKLAGYDYNVIGGLHGEIEYISPDALGEADKGGEGTYYRAIVAAERADLHLKGEPLPIIPGMTATVEIRTGERSVLSYILRPMLKSREALQER</sequence>
<keyword evidence="3 9" id="KW-0813">Transport</keyword>
<dbReference type="EMBL" id="JAUHHC010000004">
    <property type="protein sequence ID" value="MDN3921778.1"/>
    <property type="molecule type" value="Genomic_DNA"/>
</dbReference>
<dbReference type="InterPro" id="IPR006144">
    <property type="entry name" value="Secretion_HlyD_CS"/>
</dbReference>
<evidence type="ECO:0000259" key="12">
    <source>
        <dbReference type="Pfam" id="PF26002"/>
    </source>
</evidence>
<dbReference type="RefSeq" id="WP_290360088.1">
    <property type="nucleotide sequence ID" value="NZ_JAUHHC010000004.1"/>
</dbReference>
<evidence type="ECO:0000256" key="7">
    <source>
        <dbReference type="ARBA" id="ARBA00022989"/>
    </source>
</evidence>
<keyword evidence="7 9" id="KW-1133">Transmembrane helix</keyword>
<keyword evidence="6 9" id="KW-0812">Transmembrane</keyword>
<name>A0ABT8DX21_9BURK</name>
<evidence type="ECO:0000313" key="14">
    <source>
        <dbReference type="Proteomes" id="UP001228044"/>
    </source>
</evidence>
<protein>
    <recommendedName>
        <fullName evidence="9">Membrane fusion protein (MFP) family protein</fullName>
    </recommendedName>
</protein>
<reference evidence="13 14" key="1">
    <citation type="submission" date="2023-06" db="EMBL/GenBank/DDBJ databases">
        <title>Pelomonas sp. PFR6 16S ribosomal RNA gene Genome sequencing and assembly.</title>
        <authorList>
            <person name="Woo H."/>
        </authorList>
    </citation>
    <scope>NUCLEOTIDE SEQUENCE [LARGE SCALE GENOMIC DNA]</scope>
    <source>
        <strain evidence="13 14">PFR6</strain>
    </source>
</reference>
<evidence type="ECO:0000256" key="9">
    <source>
        <dbReference type="RuleBase" id="RU365093"/>
    </source>
</evidence>
<keyword evidence="8 9" id="KW-0472">Membrane</keyword>
<dbReference type="PRINTS" id="PR01490">
    <property type="entry name" value="RTXTOXIND"/>
</dbReference>
<organism evidence="13 14">
    <name type="scientific">Roseateles violae</name>
    <dbReference type="NCBI Taxonomy" id="3058042"/>
    <lineage>
        <taxon>Bacteria</taxon>
        <taxon>Pseudomonadati</taxon>
        <taxon>Pseudomonadota</taxon>
        <taxon>Betaproteobacteria</taxon>
        <taxon>Burkholderiales</taxon>
        <taxon>Sphaerotilaceae</taxon>
        <taxon>Roseateles</taxon>
    </lineage>
</organism>
<evidence type="ECO:0000256" key="8">
    <source>
        <dbReference type="ARBA" id="ARBA00023136"/>
    </source>
</evidence>
<dbReference type="Pfam" id="PF25984">
    <property type="entry name" value="BSH_YknX"/>
    <property type="match status" value="1"/>
</dbReference>
<evidence type="ECO:0000256" key="4">
    <source>
        <dbReference type="ARBA" id="ARBA00022475"/>
    </source>
</evidence>
<proteinExistence type="inferred from homology"/>
<dbReference type="NCBIfam" id="TIGR01843">
    <property type="entry name" value="type_I_hlyD"/>
    <property type="match status" value="1"/>
</dbReference>
<keyword evidence="5 9" id="KW-0997">Cell inner membrane</keyword>